<dbReference type="PANTHER" id="PTHR31270:SF1">
    <property type="entry name" value="GLUTAMINYL-PEPTIDE CYCLOTRANSFERASE"/>
    <property type="match status" value="1"/>
</dbReference>
<accession>A0ABT0PP16</accession>
<dbReference type="EMBL" id="JAMFMA010000001">
    <property type="protein sequence ID" value="MCL6273130.1"/>
    <property type="molecule type" value="Genomic_DNA"/>
</dbReference>
<sequence>MKQTIQDMFKLASFLGFLLFFLGCGENDPTKLFAIQLEGKGNKFQQGQEVGVAIKNKKEIELSDVQYSIDGAQLSESNGKITLNSSTLGNKTLVAKINYGEESVQIEKDFRLLAKAAPEIYTYEIVNTYPHDTNAYTQGLEFNEGTLYESTGKRGSSVVRKVNFETGEILENIEMDPNVFGEGITLMNDQLYHLTWQKGIGYVYDANTLEKKKDFVYGKSKEGWGLCNDGKKIFKSDGTERIWFLDPDTLEEFGYIETVTNKSIFNKANELEYVNGKIYANVYQKESMMIIDATSGAIEGVINFGGLKGKIKKGANWDESNSVLNGVAYHPEHKTFFVTGKNWDKLFEVKILRK</sequence>
<evidence type="ECO:0000313" key="1">
    <source>
        <dbReference type="EMBL" id="MCL6273130.1"/>
    </source>
</evidence>
<dbReference type="PANTHER" id="PTHR31270">
    <property type="entry name" value="GLUTAMINYL-PEPTIDE CYCLOTRANSFERASE"/>
    <property type="match status" value="1"/>
</dbReference>
<dbReference type="Pfam" id="PF05096">
    <property type="entry name" value="Glu_cyclase_2"/>
    <property type="match status" value="1"/>
</dbReference>
<reference evidence="1 2" key="1">
    <citation type="submission" date="2022-05" db="EMBL/GenBank/DDBJ databases">
        <authorList>
            <person name="Park J.-S."/>
        </authorList>
    </citation>
    <scope>NUCLEOTIDE SEQUENCE [LARGE SCALE GENOMIC DNA]</scope>
    <source>
        <strain evidence="1 2">2012CJ35-5</strain>
    </source>
</reference>
<keyword evidence="2" id="KW-1185">Reference proteome</keyword>
<dbReference type="RefSeq" id="WP_249656304.1">
    <property type="nucleotide sequence ID" value="NZ_JAMFMA010000001.1"/>
</dbReference>
<protein>
    <submittedName>
        <fullName evidence="1">Glutaminyl-peptide cyclotransferase</fullName>
    </submittedName>
</protein>
<dbReference type="InterPro" id="IPR007788">
    <property type="entry name" value="QCT"/>
</dbReference>
<dbReference type="Proteomes" id="UP001203607">
    <property type="component" value="Unassembled WGS sequence"/>
</dbReference>
<name>A0ABT0PP16_9FLAO</name>
<dbReference type="InterPro" id="IPR011044">
    <property type="entry name" value="Quino_amine_DH_bsu"/>
</dbReference>
<gene>
    <name evidence="1" type="ORF">M3P19_03865</name>
</gene>
<comment type="caution">
    <text evidence="1">The sequence shown here is derived from an EMBL/GenBank/DDBJ whole genome shotgun (WGS) entry which is preliminary data.</text>
</comment>
<dbReference type="SUPFAM" id="SSF50969">
    <property type="entry name" value="YVTN repeat-like/Quinoprotein amine dehydrogenase"/>
    <property type="match status" value="1"/>
</dbReference>
<proteinExistence type="predicted"/>
<evidence type="ECO:0000313" key="2">
    <source>
        <dbReference type="Proteomes" id="UP001203607"/>
    </source>
</evidence>
<dbReference type="PROSITE" id="PS51257">
    <property type="entry name" value="PROKAR_LIPOPROTEIN"/>
    <property type="match status" value="1"/>
</dbReference>
<organism evidence="1 2">
    <name type="scientific">Flagellimonas spongiicola</name>
    <dbReference type="NCBI Taxonomy" id="2942208"/>
    <lineage>
        <taxon>Bacteria</taxon>
        <taxon>Pseudomonadati</taxon>
        <taxon>Bacteroidota</taxon>
        <taxon>Flavobacteriia</taxon>
        <taxon>Flavobacteriales</taxon>
        <taxon>Flavobacteriaceae</taxon>
        <taxon>Flagellimonas</taxon>
    </lineage>
</organism>